<organism evidence="1 2">
    <name type="scientific">Dermatophagoides pteronyssinus</name>
    <name type="common">European house dust mite</name>
    <dbReference type="NCBI Taxonomy" id="6956"/>
    <lineage>
        <taxon>Eukaryota</taxon>
        <taxon>Metazoa</taxon>
        <taxon>Ecdysozoa</taxon>
        <taxon>Arthropoda</taxon>
        <taxon>Chelicerata</taxon>
        <taxon>Arachnida</taxon>
        <taxon>Acari</taxon>
        <taxon>Acariformes</taxon>
        <taxon>Sarcoptiformes</taxon>
        <taxon>Astigmata</taxon>
        <taxon>Psoroptidia</taxon>
        <taxon>Analgoidea</taxon>
        <taxon>Pyroglyphidae</taxon>
        <taxon>Dermatophagoidinae</taxon>
        <taxon>Dermatophagoides</taxon>
    </lineage>
</organism>
<comment type="caution">
    <text evidence="1">The sequence shown here is derived from an EMBL/GenBank/DDBJ whole genome shotgun (WGS) entry which is preliminary data.</text>
</comment>
<dbReference type="Proteomes" id="UP000887458">
    <property type="component" value="Unassembled WGS sequence"/>
</dbReference>
<sequence>MLKDLKRKFLLFIRFNGSGLSSSSSSTLTSINIFKKKFRQRLILDQLEWIEFQPKSMSTN</sequence>
<dbReference type="EMBL" id="NJHN03000041">
    <property type="protein sequence ID" value="KAH9421438.1"/>
    <property type="molecule type" value="Genomic_DNA"/>
</dbReference>
<evidence type="ECO:0000313" key="1">
    <source>
        <dbReference type="EMBL" id="KAH9421438.1"/>
    </source>
</evidence>
<name>A0ABQ8JFR8_DERPT</name>
<protein>
    <submittedName>
        <fullName evidence="1">Uncharacterized protein</fullName>
    </submittedName>
</protein>
<proteinExistence type="predicted"/>
<evidence type="ECO:0000313" key="2">
    <source>
        <dbReference type="Proteomes" id="UP000887458"/>
    </source>
</evidence>
<keyword evidence="2" id="KW-1185">Reference proteome</keyword>
<accession>A0ABQ8JFR8</accession>
<reference evidence="1 2" key="1">
    <citation type="journal article" date="2018" name="J. Allergy Clin. Immunol.">
        <title>High-quality assembly of Dermatophagoides pteronyssinus genome and transcriptome reveals a wide range of novel allergens.</title>
        <authorList>
            <person name="Liu X.Y."/>
            <person name="Yang K.Y."/>
            <person name="Wang M.Q."/>
            <person name="Kwok J.S."/>
            <person name="Zeng X."/>
            <person name="Yang Z."/>
            <person name="Xiao X.J."/>
            <person name="Lau C.P."/>
            <person name="Li Y."/>
            <person name="Huang Z.M."/>
            <person name="Ba J.G."/>
            <person name="Yim A.K."/>
            <person name="Ouyang C.Y."/>
            <person name="Ngai S.M."/>
            <person name="Chan T.F."/>
            <person name="Leung E.L."/>
            <person name="Liu L."/>
            <person name="Liu Z.G."/>
            <person name="Tsui S.K."/>
        </authorList>
    </citation>
    <scope>NUCLEOTIDE SEQUENCE [LARGE SCALE GENOMIC DNA]</scope>
    <source>
        <strain evidence="1">Derp</strain>
    </source>
</reference>
<reference evidence="1 2" key="2">
    <citation type="journal article" date="2022" name="Mol. Biol. Evol.">
        <title>Comparative Genomics Reveals Insights into the Divergent Evolution of Astigmatic Mites and Household Pest Adaptations.</title>
        <authorList>
            <person name="Xiong Q."/>
            <person name="Wan A.T."/>
            <person name="Liu X."/>
            <person name="Fung C.S."/>
            <person name="Xiao X."/>
            <person name="Malainual N."/>
            <person name="Hou J."/>
            <person name="Wang L."/>
            <person name="Wang M."/>
            <person name="Yang K.Y."/>
            <person name="Cui Y."/>
            <person name="Leung E.L."/>
            <person name="Nong W."/>
            <person name="Shin S.K."/>
            <person name="Au S.W."/>
            <person name="Jeong K.Y."/>
            <person name="Chew F.T."/>
            <person name="Hui J.H."/>
            <person name="Leung T.F."/>
            <person name="Tungtrongchitr A."/>
            <person name="Zhong N."/>
            <person name="Liu Z."/>
            <person name="Tsui S.K."/>
        </authorList>
    </citation>
    <scope>NUCLEOTIDE SEQUENCE [LARGE SCALE GENOMIC DNA]</scope>
    <source>
        <strain evidence="1">Derp</strain>
    </source>
</reference>
<gene>
    <name evidence="1" type="ORF">DERP_010575</name>
</gene>